<dbReference type="PANTHER" id="PTHR36439:SF1">
    <property type="entry name" value="DUF1697 DOMAIN-CONTAINING PROTEIN"/>
    <property type="match status" value="1"/>
</dbReference>
<evidence type="ECO:0000313" key="1">
    <source>
        <dbReference type="EMBL" id="PQA58444.1"/>
    </source>
</evidence>
<keyword evidence="2" id="KW-1185">Reference proteome</keyword>
<dbReference type="InterPro" id="IPR012545">
    <property type="entry name" value="DUF1697"/>
</dbReference>
<evidence type="ECO:0000313" key="2">
    <source>
        <dbReference type="Proteomes" id="UP000239590"/>
    </source>
</evidence>
<dbReference type="PIRSF" id="PIRSF008502">
    <property type="entry name" value="UCP008502"/>
    <property type="match status" value="1"/>
</dbReference>
<comment type="caution">
    <text evidence="1">The sequence shown here is derived from an EMBL/GenBank/DDBJ whole genome shotgun (WGS) entry which is preliminary data.</text>
</comment>
<dbReference type="PANTHER" id="PTHR36439">
    <property type="entry name" value="BLL4334 PROTEIN"/>
    <property type="match status" value="1"/>
</dbReference>
<proteinExistence type="predicted"/>
<sequence length="178" mass="20697">MALFVSLLRGINVSGQKKIPMKELKALYEELPLSRVQTYIQSGNVIFETNQTNREILVEEIQQKILEKYGFQVSVLVRTLDELQEVIAKKPFPNPEESQSWYVTFLAKQPDPARIEALQKLDLQPEWFQLLAQEVYLSCPKGYGNTKLSNTFFETKLKVTATTRNWRTINELVRLMQE</sequence>
<organism evidence="1 2">
    <name type="scientific">Siphonobacter curvatus</name>
    <dbReference type="NCBI Taxonomy" id="2094562"/>
    <lineage>
        <taxon>Bacteria</taxon>
        <taxon>Pseudomonadati</taxon>
        <taxon>Bacteroidota</taxon>
        <taxon>Cytophagia</taxon>
        <taxon>Cytophagales</taxon>
        <taxon>Cytophagaceae</taxon>
        <taxon>Siphonobacter</taxon>
    </lineage>
</organism>
<dbReference type="AlphaFoldDB" id="A0A2S7IL40"/>
<dbReference type="Gene3D" id="3.30.70.1280">
    <property type="entry name" value="SP0830-like domains"/>
    <property type="match status" value="1"/>
</dbReference>
<dbReference type="OrthoDB" id="9806494at2"/>
<dbReference type="SUPFAM" id="SSF160379">
    <property type="entry name" value="SP0830-like"/>
    <property type="match status" value="1"/>
</dbReference>
<reference evidence="2" key="1">
    <citation type="submission" date="2018-02" db="EMBL/GenBank/DDBJ databases">
        <title>Genome sequencing of Solimonas sp. HR-BB.</title>
        <authorList>
            <person name="Lee Y."/>
            <person name="Jeon C.O."/>
        </authorList>
    </citation>
    <scope>NUCLEOTIDE SEQUENCE [LARGE SCALE GENOMIC DNA]</scope>
    <source>
        <strain evidence="2">HR-U</strain>
    </source>
</reference>
<dbReference type="Proteomes" id="UP000239590">
    <property type="component" value="Unassembled WGS sequence"/>
</dbReference>
<dbReference type="EMBL" id="PTRA01000001">
    <property type="protein sequence ID" value="PQA58444.1"/>
    <property type="molecule type" value="Genomic_DNA"/>
</dbReference>
<accession>A0A2S7IL40</accession>
<protein>
    <submittedName>
        <fullName evidence="1">DUF1697 domain-containing protein</fullName>
    </submittedName>
</protein>
<dbReference type="Pfam" id="PF08002">
    <property type="entry name" value="DUF1697"/>
    <property type="match status" value="1"/>
</dbReference>
<name>A0A2S7IL40_9BACT</name>
<gene>
    <name evidence="1" type="ORF">C5O19_01865</name>
</gene>
<dbReference type="RefSeq" id="WP_104709662.1">
    <property type="nucleotide sequence ID" value="NZ_PTRA01000001.1"/>
</dbReference>